<protein>
    <submittedName>
        <fullName evidence="4">Uncharacterized protein</fullName>
    </submittedName>
</protein>
<sequence length="95" mass="10150">MVRVKNRYLLIDILYPDPSSWPSSTSSRKGQPPHVHQSQLQIHAPTSNALTPSLLAKMVRDEVAATFGDWGVGRLGGVGAGGVSGMSPHRGLSFI</sequence>
<comment type="similarity">
    <text evidence="1">Belongs to the eukaryotic/archaeal RNase P protein component 2 family.</text>
</comment>
<feature type="compositionally biased region" description="Low complexity" evidence="3">
    <location>
        <begin position="16"/>
        <end position="27"/>
    </location>
</feature>
<dbReference type="InterPro" id="IPR038085">
    <property type="entry name" value="Rnp2-like_sf"/>
</dbReference>
<organism evidence="4 5">
    <name type="scientific">Aspergillus cavernicola</name>
    <dbReference type="NCBI Taxonomy" id="176166"/>
    <lineage>
        <taxon>Eukaryota</taxon>
        <taxon>Fungi</taxon>
        <taxon>Dikarya</taxon>
        <taxon>Ascomycota</taxon>
        <taxon>Pezizomycotina</taxon>
        <taxon>Eurotiomycetes</taxon>
        <taxon>Eurotiomycetidae</taxon>
        <taxon>Eurotiales</taxon>
        <taxon>Aspergillaceae</taxon>
        <taxon>Aspergillus</taxon>
        <taxon>Aspergillus subgen. Nidulantes</taxon>
    </lineage>
</organism>
<dbReference type="SUPFAM" id="SSF160350">
    <property type="entry name" value="Rnp2-like"/>
    <property type="match status" value="1"/>
</dbReference>
<evidence type="ECO:0000313" key="4">
    <source>
        <dbReference type="EMBL" id="KAL2830565.1"/>
    </source>
</evidence>
<dbReference type="Pfam" id="PF01900">
    <property type="entry name" value="RNase_P_Rpp14"/>
    <property type="match status" value="1"/>
</dbReference>
<dbReference type="PANTHER" id="PTHR15441">
    <property type="entry name" value="RIBONUCLEASE P PROTEIN SUBUNIT P14"/>
    <property type="match status" value="1"/>
</dbReference>
<accession>A0ABR4IS17</accession>
<gene>
    <name evidence="4" type="ORF">BDW59DRAFT_141109</name>
</gene>
<proteinExistence type="inferred from homology"/>
<reference evidence="4 5" key="1">
    <citation type="submission" date="2024-07" db="EMBL/GenBank/DDBJ databases">
        <title>Section-level genome sequencing and comparative genomics of Aspergillus sections Usti and Cavernicolus.</title>
        <authorList>
            <consortium name="Lawrence Berkeley National Laboratory"/>
            <person name="Nybo J.L."/>
            <person name="Vesth T.C."/>
            <person name="Theobald S."/>
            <person name="Frisvad J.C."/>
            <person name="Larsen T.O."/>
            <person name="Kjaerboelling I."/>
            <person name="Rothschild-Mancinelli K."/>
            <person name="Lyhne E.K."/>
            <person name="Kogle M.E."/>
            <person name="Barry K."/>
            <person name="Clum A."/>
            <person name="Na H."/>
            <person name="Ledsgaard L."/>
            <person name="Lin J."/>
            <person name="Lipzen A."/>
            <person name="Kuo A."/>
            <person name="Riley R."/>
            <person name="Mondo S."/>
            <person name="LaButti K."/>
            <person name="Haridas S."/>
            <person name="Pangalinan J."/>
            <person name="Salamov A.A."/>
            <person name="Simmons B.A."/>
            <person name="Magnuson J.K."/>
            <person name="Chen J."/>
            <person name="Drula E."/>
            <person name="Henrissat B."/>
            <person name="Wiebenga A."/>
            <person name="Lubbers R.J."/>
            <person name="Gomes A.C."/>
            <person name="Makela M.R."/>
            <person name="Stajich J."/>
            <person name="Grigoriev I.V."/>
            <person name="Mortensen U.H."/>
            <person name="De vries R.P."/>
            <person name="Baker S.E."/>
            <person name="Andersen M.R."/>
        </authorList>
    </citation>
    <scope>NUCLEOTIDE SEQUENCE [LARGE SCALE GENOMIC DNA]</scope>
    <source>
        <strain evidence="4 5">CBS 600.67</strain>
    </source>
</reference>
<evidence type="ECO:0000256" key="1">
    <source>
        <dbReference type="ARBA" id="ARBA00010800"/>
    </source>
</evidence>
<feature type="region of interest" description="Disordered" evidence="3">
    <location>
        <begin position="16"/>
        <end position="46"/>
    </location>
</feature>
<dbReference type="InterPro" id="IPR002759">
    <property type="entry name" value="Pop5/Rpp14/Rnp2-like"/>
</dbReference>
<dbReference type="Gene3D" id="3.30.70.3250">
    <property type="entry name" value="Ribonuclease P, Pop5 subunit"/>
    <property type="match status" value="1"/>
</dbReference>
<evidence type="ECO:0000256" key="3">
    <source>
        <dbReference type="SAM" id="MobiDB-lite"/>
    </source>
</evidence>
<name>A0ABR4IS17_9EURO</name>
<evidence type="ECO:0000313" key="5">
    <source>
        <dbReference type="Proteomes" id="UP001610335"/>
    </source>
</evidence>
<dbReference type="PANTHER" id="PTHR15441:SF2">
    <property type="entry name" value="RIBONUCLEASE P_MRP PROTEIN SUBUNIT POP5"/>
    <property type="match status" value="1"/>
</dbReference>
<keyword evidence="2" id="KW-0819">tRNA processing</keyword>
<evidence type="ECO:0000256" key="2">
    <source>
        <dbReference type="ARBA" id="ARBA00022694"/>
    </source>
</evidence>
<feature type="compositionally biased region" description="Polar residues" evidence="3">
    <location>
        <begin position="36"/>
        <end position="46"/>
    </location>
</feature>
<dbReference type="Proteomes" id="UP001610335">
    <property type="component" value="Unassembled WGS sequence"/>
</dbReference>
<comment type="caution">
    <text evidence="4">The sequence shown here is derived from an EMBL/GenBank/DDBJ whole genome shotgun (WGS) entry which is preliminary data.</text>
</comment>
<keyword evidence="5" id="KW-1185">Reference proteome</keyword>
<dbReference type="EMBL" id="JBFXLS010000012">
    <property type="protein sequence ID" value="KAL2830565.1"/>
    <property type="molecule type" value="Genomic_DNA"/>
</dbReference>